<accession>A0A7W5A602</accession>
<proteinExistence type="predicted"/>
<evidence type="ECO:0008006" key="3">
    <source>
        <dbReference type="Google" id="ProtNLM"/>
    </source>
</evidence>
<evidence type="ECO:0000313" key="1">
    <source>
        <dbReference type="EMBL" id="MBB3090346.1"/>
    </source>
</evidence>
<evidence type="ECO:0000313" key="2">
    <source>
        <dbReference type="Proteomes" id="UP000577707"/>
    </source>
</evidence>
<keyword evidence="2" id="KW-1185">Reference proteome</keyword>
<dbReference type="RefSeq" id="WP_183546982.1">
    <property type="nucleotide sequence ID" value="NZ_BMQT01000006.1"/>
</dbReference>
<dbReference type="AlphaFoldDB" id="A0A7W5A602"/>
<gene>
    <name evidence="1" type="ORF">FHS12_003298</name>
</gene>
<sequence length="157" mass="16746">MSKKLSVDLAYDAPIAAVSGMLADATFREQVCDAQHARSKSVAITGSTVSIRYEQAVSGVPGFAKKFVGDTIEVHQDEIWSADFTSGDLKLTLPGKPGSLSGTARLIENGSRTIETVTLTATVNVPLVSGKLEDLILSIFKKGLEKEHRVGTRWLAG</sequence>
<reference evidence="1 2" key="1">
    <citation type="submission" date="2020-08" db="EMBL/GenBank/DDBJ databases">
        <title>Genomic Encyclopedia of Type Strains, Phase III (KMG-III): the genomes of soil and plant-associated and newly described type strains.</title>
        <authorList>
            <person name="Whitman W."/>
        </authorList>
    </citation>
    <scope>NUCLEOTIDE SEQUENCE [LARGE SCALE GENOMIC DNA]</scope>
    <source>
        <strain evidence="1 2">CECT 3302</strain>
    </source>
</reference>
<dbReference type="EMBL" id="JACHXG010000006">
    <property type="protein sequence ID" value="MBB3090346.1"/>
    <property type="molecule type" value="Genomic_DNA"/>
</dbReference>
<comment type="caution">
    <text evidence="1">The sequence shown here is derived from an EMBL/GenBank/DDBJ whole genome shotgun (WGS) entry which is preliminary data.</text>
</comment>
<name>A0A7W5A602_9ACTN</name>
<dbReference type="Proteomes" id="UP000577707">
    <property type="component" value="Unassembled WGS sequence"/>
</dbReference>
<dbReference type="Pfam" id="PF10698">
    <property type="entry name" value="DUF2505"/>
    <property type="match status" value="1"/>
</dbReference>
<dbReference type="InterPro" id="IPR019639">
    <property type="entry name" value="DUF2505"/>
</dbReference>
<protein>
    <recommendedName>
        <fullName evidence="3">DUF2505 domain-containing protein</fullName>
    </recommendedName>
</protein>
<organism evidence="1 2">
    <name type="scientific">Nocardioides albus</name>
    <dbReference type="NCBI Taxonomy" id="1841"/>
    <lineage>
        <taxon>Bacteria</taxon>
        <taxon>Bacillati</taxon>
        <taxon>Actinomycetota</taxon>
        <taxon>Actinomycetes</taxon>
        <taxon>Propionibacteriales</taxon>
        <taxon>Nocardioidaceae</taxon>
        <taxon>Nocardioides</taxon>
    </lineage>
</organism>